<organism evidence="5 6">
    <name type="scientific">Pseudohoeflea suaedae</name>
    <dbReference type="NCBI Taxonomy" id="877384"/>
    <lineage>
        <taxon>Bacteria</taxon>
        <taxon>Pseudomonadati</taxon>
        <taxon>Pseudomonadota</taxon>
        <taxon>Alphaproteobacteria</taxon>
        <taxon>Hyphomicrobiales</taxon>
        <taxon>Rhizobiaceae</taxon>
        <taxon>Pseudohoeflea</taxon>
    </lineage>
</organism>
<keyword evidence="6" id="KW-1185">Reference proteome</keyword>
<dbReference type="PROSITE" id="PS00041">
    <property type="entry name" value="HTH_ARAC_FAMILY_1"/>
    <property type="match status" value="1"/>
</dbReference>
<dbReference type="SMART" id="SM00342">
    <property type="entry name" value="HTH_ARAC"/>
    <property type="match status" value="1"/>
</dbReference>
<dbReference type="InterPro" id="IPR009594">
    <property type="entry name" value="Tscrpt_reg_HTH_AraC_N"/>
</dbReference>
<evidence type="ECO:0000256" key="1">
    <source>
        <dbReference type="ARBA" id="ARBA00023015"/>
    </source>
</evidence>
<dbReference type="InterPro" id="IPR018062">
    <property type="entry name" value="HTH_AraC-typ_CS"/>
</dbReference>
<keyword evidence="2" id="KW-0238">DNA-binding</keyword>
<dbReference type="PRINTS" id="PR00032">
    <property type="entry name" value="HTHARAC"/>
</dbReference>
<evidence type="ECO:0000259" key="4">
    <source>
        <dbReference type="PROSITE" id="PS01124"/>
    </source>
</evidence>
<evidence type="ECO:0000256" key="2">
    <source>
        <dbReference type="ARBA" id="ARBA00023125"/>
    </source>
</evidence>
<protein>
    <submittedName>
        <fullName evidence="5">AraC family transcriptional regulator</fullName>
    </submittedName>
</protein>
<dbReference type="PANTHER" id="PTHR43436:SF1">
    <property type="entry name" value="TRANSCRIPTIONAL REGULATORY PROTEIN"/>
    <property type="match status" value="1"/>
</dbReference>
<evidence type="ECO:0000256" key="3">
    <source>
        <dbReference type="ARBA" id="ARBA00023163"/>
    </source>
</evidence>
<feature type="domain" description="HTH araC/xylS-type" evidence="4">
    <location>
        <begin position="193"/>
        <end position="291"/>
    </location>
</feature>
<name>A0A4R5PHC0_9HYPH</name>
<dbReference type="PROSITE" id="PS01124">
    <property type="entry name" value="HTH_ARAC_FAMILY_2"/>
    <property type="match status" value="1"/>
</dbReference>
<dbReference type="EMBL" id="SMSI01000004">
    <property type="protein sequence ID" value="TDH34304.1"/>
    <property type="molecule type" value="Genomic_DNA"/>
</dbReference>
<dbReference type="RefSeq" id="WP_133285650.1">
    <property type="nucleotide sequence ID" value="NZ_SMSI01000004.1"/>
</dbReference>
<gene>
    <name evidence="5" type="ORF">E2A64_16670</name>
</gene>
<keyword evidence="3" id="KW-0804">Transcription</keyword>
<dbReference type="InterPro" id="IPR018060">
    <property type="entry name" value="HTH_AraC"/>
</dbReference>
<evidence type="ECO:0000313" key="5">
    <source>
        <dbReference type="EMBL" id="TDH34304.1"/>
    </source>
</evidence>
<dbReference type="Gene3D" id="1.10.10.60">
    <property type="entry name" value="Homeodomain-like"/>
    <property type="match status" value="1"/>
</dbReference>
<dbReference type="GO" id="GO:0003700">
    <property type="term" value="F:DNA-binding transcription factor activity"/>
    <property type="evidence" value="ECO:0007669"/>
    <property type="project" value="InterPro"/>
</dbReference>
<accession>A0A4R5PHC0</accession>
<reference evidence="5 6" key="1">
    <citation type="journal article" date="2013" name="Int. J. Syst. Evol. Microbiol.">
        <title>Hoeflea suaedae sp. nov., an endophytic bacterium isolated from the root of the halophyte Suaeda maritima.</title>
        <authorList>
            <person name="Chung E.J."/>
            <person name="Park J.A."/>
            <person name="Pramanik P."/>
            <person name="Bibi F."/>
            <person name="Jeon C.O."/>
            <person name="Chung Y.R."/>
        </authorList>
    </citation>
    <scope>NUCLEOTIDE SEQUENCE [LARGE SCALE GENOMIC DNA]</scope>
    <source>
        <strain evidence="5 6">YC6898</strain>
    </source>
</reference>
<dbReference type="SUPFAM" id="SSF46689">
    <property type="entry name" value="Homeodomain-like"/>
    <property type="match status" value="2"/>
</dbReference>
<dbReference type="Pfam" id="PF06719">
    <property type="entry name" value="AraC_N"/>
    <property type="match status" value="1"/>
</dbReference>
<evidence type="ECO:0000313" key="6">
    <source>
        <dbReference type="Proteomes" id="UP000295131"/>
    </source>
</evidence>
<dbReference type="PANTHER" id="PTHR43436">
    <property type="entry name" value="ARAC-FAMILY TRANSCRIPTIONAL REGULATOR"/>
    <property type="match status" value="1"/>
</dbReference>
<dbReference type="OrthoDB" id="9802263at2"/>
<dbReference type="Proteomes" id="UP000295131">
    <property type="component" value="Unassembled WGS sequence"/>
</dbReference>
<comment type="caution">
    <text evidence="5">The sequence shown here is derived from an EMBL/GenBank/DDBJ whole genome shotgun (WGS) entry which is preliminary data.</text>
</comment>
<proteinExistence type="predicted"/>
<keyword evidence="1" id="KW-0805">Transcription regulation</keyword>
<dbReference type="Pfam" id="PF12833">
    <property type="entry name" value="HTH_18"/>
    <property type="match status" value="1"/>
</dbReference>
<dbReference type="InterPro" id="IPR020449">
    <property type="entry name" value="Tscrpt_reg_AraC-type_HTH"/>
</dbReference>
<dbReference type="InterPro" id="IPR009057">
    <property type="entry name" value="Homeodomain-like_sf"/>
</dbReference>
<sequence>MSLERLKDSVLAYAEKNAVEGLPYPTAIAHLNVSRHLGPSDPFPVVYEPLFCLVLQGAKQAWLHEREVTFAAGRSVVVGMDLPTFAQVIEASPEAPYVALALRLDVALIRELASEMQAAATDEGSIPAIASGEASEALIDAMARLFALLEKPAAASFLQAGIIREIHFWLLTADHGDVLRRVASGGSHTARISDAARFIRQHFTEPLRVPELARQAGMSETTFHQHFRNVCGTTPLQYQKHMRLMEAQRLITAQGEPVSTAALAVGYESPTQFSREFSRLFGMSPRSYRQAVSPAV</sequence>
<dbReference type="AlphaFoldDB" id="A0A4R5PHC0"/>
<dbReference type="GO" id="GO:0043565">
    <property type="term" value="F:sequence-specific DNA binding"/>
    <property type="evidence" value="ECO:0007669"/>
    <property type="project" value="InterPro"/>
</dbReference>